<gene>
    <name evidence="2" type="ORF">C8D90_101497</name>
</gene>
<proteinExistence type="predicted"/>
<keyword evidence="3" id="KW-1185">Reference proteome</keyword>
<keyword evidence="1" id="KW-0472">Membrane</keyword>
<keyword evidence="1" id="KW-1133">Transmembrane helix</keyword>
<dbReference type="Proteomes" id="UP000254848">
    <property type="component" value="Unassembled WGS sequence"/>
</dbReference>
<feature type="transmembrane region" description="Helical" evidence="1">
    <location>
        <begin position="46"/>
        <end position="65"/>
    </location>
</feature>
<evidence type="ECO:0000313" key="2">
    <source>
        <dbReference type="EMBL" id="RDK97053.1"/>
    </source>
</evidence>
<evidence type="ECO:0000256" key="1">
    <source>
        <dbReference type="SAM" id="Phobius"/>
    </source>
</evidence>
<comment type="caution">
    <text evidence="2">The sequence shown here is derived from an EMBL/GenBank/DDBJ whole genome shotgun (WGS) entry which is preliminary data.</text>
</comment>
<feature type="transmembrane region" description="Helical" evidence="1">
    <location>
        <begin position="7"/>
        <end position="26"/>
    </location>
</feature>
<organism evidence="2 3">
    <name type="scientific">Enterobacillus tribolii</name>
    <dbReference type="NCBI Taxonomy" id="1487935"/>
    <lineage>
        <taxon>Bacteria</taxon>
        <taxon>Pseudomonadati</taxon>
        <taxon>Pseudomonadota</taxon>
        <taxon>Gammaproteobacteria</taxon>
        <taxon>Enterobacterales</taxon>
        <taxon>Hafniaceae</taxon>
        <taxon>Enterobacillus</taxon>
    </lineage>
</organism>
<name>A0A370R3Q6_9GAMM</name>
<evidence type="ECO:0000313" key="3">
    <source>
        <dbReference type="Proteomes" id="UP000254848"/>
    </source>
</evidence>
<reference evidence="2 3" key="1">
    <citation type="submission" date="2018-07" db="EMBL/GenBank/DDBJ databases">
        <title>Genomic Encyclopedia of Type Strains, Phase IV (KMG-IV): sequencing the most valuable type-strain genomes for metagenomic binning, comparative biology and taxonomic classification.</title>
        <authorList>
            <person name="Goeker M."/>
        </authorList>
    </citation>
    <scope>NUCLEOTIDE SEQUENCE [LARGE SCALE GENOMIC DNA]</scope>
    <source>
        <strain evidence="2 3">DSM 103736</strain>
    </source>
</reference>
<dbReference type="EMBL" id="QRAP01000001">
    <property type="protein sequence ID" value="RDK97053.1"/>
    <property type="molecule type" value="Genomic_DNA"/>
</dbReference>
<dbReference type="AlphaFoldDB" id="A0A370R3Q6"/>
<dbReference type="RefSeq" id="WP_115456813.1">
    <property type="nucleotide sequence ID" value="NZ_QRAP01000001.1"/>
</dbReference>
<protein>
    <submittedName>
        <fullName evidence="2">Uncharacterized protein</fullName>
    </submittedName>
</protein>
<keyword evidence="1" id="KW-0812">Transmembrane</keyword>
<accession>A0A370R3Q6</accession>
<sequence length="142" mass="15547">MGYIIGFIIGKILTFLMFCFLIGGILNLVKKSTPPKTLLQAVRSPSAFIPALILTLLTLAASFTASENEKREAEFTAFQRECVKKAMQQVSPEDAERGCACVTALFRERYPSVRALETAIKQGGEDIENLKAEGTARCAVQN</sequence>